<reference evidence="2" key="1">
    <citation type="submission" date="2009-05" db="EMBL/GenBank/DDBJ databases">
        <title>The genome sequence of Ajellomyces capsulatus strain H143.</title>
        <authorList>
            <person name="Champion M."/>
            <person name="Cuomo C.A."/>
            <person name="Ma L.-J."/>
            <person name="Henn M.R."/>
            <person name="Sil A."/>
            <person name="Goldman B."/>
            <person name="Young S.K."/>
            <person name="Kodira C.D."/>
            <person name="Zeng Q."/>
            <person name="Koehrsen M."/>
            <person name="Alvarado L."/>
            <person name="Berlin A.M."/>
            <person name="Borenstein D."/>
            <person name="Chen Z."/>
            <person name="Engels R."/>
            <person name="Freedman E."/>
            <person name="Gellesch M."/>
            <person name="Goldberg J."/>
            <person name="Griggs A."/>
            <person name="Gujja S."/>
            <person name="Heiman D.I."/>
            <person name="Hepburn T.A."/>
            <person name="Howarth C."/>
            <person name="Jen D."/>
            <person name="Larson L."/>
            <person name="Lewis B."/>
            <person name="Mehta T."/>
            <person name="Park D."/>
            <person name="Pearson M."/>
            <person name="Roberts A."/>
            <person name="Saif S."/>
            <person name="Shea T.D."/>
            <person name="Shenoy N."/>
            <person name="Sisk P."/>
            <person name="Stolte C."/>
            <person name="Sykes S."/>
            <person name="Walk T."/>
            <person name="White J."/>
            <person name="Yandava C."/>
            <person name="Klein B."/>
            <person name="McEwen J.G."/>
            <person name="Puccia R."/>
            <person name="Goldman G.H."/>
            <person name="Felipe M.S."/>
            <person name="Nino-Vega G."/>
            <person name="San-Blas G."/>
            <person name="Taylor J.W."/>
            <person name="Mendoza L."/>
            <person name="Galagan J.E."/>
            <person name="Nusbaum C."/>
            <person name="Birren B.W."/>
        </authorList>
    </citation>
    <scope>NUCLEOTIDE SEQUENCE [LARGE SCALE GENOMIC DNA]</scope>
    <source>
        <strain evidence="2">H143</strain>
    </source>
</reference>
<protein>
    <submittedName>
        <fullName evidence="1">Uncharacterized protein</fullName>
    </submittedName>
</protein>
<sequence>MTERNSFDRAEKVGLLMASLFSLYLTYYSRDSFPFEWLQKTEDLEVCCRETSSEKVAFPMSPELLKAINKCGRVTAPGKCQKGLPGNWGFAGFMKTAAHQLGVGIMIDSYIRIKGVQIFQLRHNHWSCIVRDHSSAFDATQQGNSRDYLLRSELLAVTSIFFHQMNEMVWLPEEDWYMAKPIYKEEFLTATVVTFHLRESTHCPSNLQSIGNVPNTQLDAEGYMQPRQGQLRQEGSLQCSEMDFLSSGAGQGARNERKEPI</sequence>
<dbReference type="AlphaFoldDB" id="C6H3X0"/>
<accession>C6H3X0</accession>
<gene>
    <name evidence="1" type="ORF">HCDG_01291</name>
</gene>
<name>C6H3X0_AJECH</name>
<dbReference type="VEuPathDB" id="FungiDB:HCDG_01291"/>
<dbReference type="HOGENOM" id="CLU_067900_1_0_1"/>
<dbReference type="Proteomes" id="UP000002624">
    <property type="component" value="Unassembled WGS sequence"/>
</dbReference>
<dbReference type="EMBL" id="GG692419">
    <property type="protein sequence ID" value="EER45712.1"/>
    <property type="molecule type" value="Genomic_DNA"/>
</dbReference>
<evidence type="ECO:0000313" key="2">
    <source>
        <dbReference type="Proteomes" id="UP000002624"/>
    </source>
</evidence>
<organism evidence="1 2">
    <name type="scientific">Ajellomyces capsulatus (strain H143)</name>
    <name type="common">Darling's disease fungus</name>
    <name type="synonym">Histoplasma capsulatum</name>
    <dbReference type="NCBI Taxonomy" id="544712"/>
    <lineage>
        <taxon>Eukaryota</taxon>
        <taxon>Fungi</taxon>
        <taxon>Dikarya</taxon>
        <taxon>Ascomycota</taxon>
        <taxon>Pezizomycotina</taxon>
        <taxon>Eurotiomycetes</taxon>
        <taxon>Eurotiomycetidae</taxon>
        <taxon>Onygenales</taxon>
        <taxon>Ajellomycetaceae</taxon>
        <taxon>Histoplasma</taxon>
    </lineage>
</organism>
<evidence type="ECO:0000313" key="1">
    <source>
        <dbReference type="EMBL" id="EER45712.1"/>
    </source>
</evidence>
<proteinExistence type="predicted"/>